<evidence type="ECO:0000256" key="9">
    <source>
        <dbReference type="ARBA" id="ARBA00022777"/>
    </source>
</evidence>
<evidence type="ECO:0000256" key="13">
    <source>
        <dbReference type="ARBA" id="ARBA00023136"/>
    </source>
</evidence>
<evidence type="ECO:0000256" key="11">
    <source>
        <dbReference type="ARBA" id="ARBA00022989"/>
    </source>
</evidence>
<name>A0A6M0SEW6_9CYAN</name>
<dbReference type="PROSITE" id="PS50109">
    <property type="entry name" value="HIS_KIN"/>
    <property type="match status" value="1"/>
</dbReference>
<keyword evidence="9" id="KW-0418">Kinase</keyword>
<dbReference type="PANTHER" id="PTHR45339">
    <property type="entry name" value="HYBRID SIGNAL TRANSDUCTION HISTIDINE KINASE J"/>
    <property type="match status" value="1"/>
</dbReference>
<dbReference type="PROSITE" id="PS50110">
    <property type="entry name" value="RESPONSE_REGULATORY"/>
    <property type="match status" value="1"/>
</dbReference>
<accession>A0A6M0SEW6</accession>
<comment type="catalytic activity">
    <reaction evidence="1">
        <text>ATP + protein L-histidine = ADP + protein N-phospho-L-histidine.</text>
        <dbReference type="EC" id="2.7.13.3"/>
    </reaction>
</comment>
<dbReference type="GO" id="GO:0000155">
    <property type="term" value="F:phosphorelay sensor kinase activity"/>
    <property type="evidence" value="ECO:0007669"/>
    <property type="project" value="InterPro"/>
</dbReference>
<dbReference type="FunFam" id="1.10.287.130:FF:000004">
    <property type="entry name" value="Ethylene receptor 1"/>
    <property type="match status" value="1"/>
</dbReference>
<dbReference type="Gene3D" id="3.30.565.10">
    <property type="entry name" value="Histidine kinase-like ATPase, C-terminal domain"/>
    <property type="match status" value="1"/>
</dbReference>
<keyword evidence="8" id="KW-0547">Nucleotide-binding</keyword>
<evidence type="ECO:0000259" key="17">
    <source>
        <dbReference type="PROSITE" id="PS50109"/>
    </source>
</evidence>
<dbReference type="SUPFAM" id="SSF47384">
    <property type="entry name" value="Homodimeric domain of signal transducing histidine kinase"/>
    <property type="match status" value="1"/>
</dbReference>
<dbReference type="SMART" id="SM00448">
    <property type="entry name" value="REC"/>
    <property type="match status" value="1"/>
</dbReference>
<dbReference type="InterPro" id="IPR001789">
    <property type="entry name" value="Sig_transdc_resp-reg_receiver"/>
</dbReference>
<feature type="modified residue" description="4-aspartylphosphate" evidence="15">
    <location>
        <position position="729"/>
    </location>
</feature>
<dbReference type="InterPro" id="IPR007890">
    <property type="entry name" value="CHASE2"/>
</dbReference>
<dbReference type="PRINTS" id="PR00344">
    <property type="entry name" value="BCTRLSENSOR"/>
</dbReference>
<gene>
    <name evidence="19" type="ORF">D0962_30580</name>
</gene>
<evidence type="ECO:0000256" key="2">
    <source>
        <dbReference type="ARBA" id="ARBA00004370"/>
    </source>
</evidence>
<keyword evidence="13 16" id="KW-0472">Membrane</keyword>
<dbReference type="InterPro" id="IPR003594">
    <property type="entry name" value="HATPase_dom"/>
</dbReference>
<dbReference type="InterPro" id="IPR017181">
    <property type="entry name" value="Sig_transdc_His_kin_CHASE2"/>
</dbReference>
<dbReference type="RefSeq" id="WP_163669754.1">
    <property type="nucleotide sequence ID" value="NZ_QZCE01000002.1"/>
</dbReference>
<dbReference type="Pfam" id="PF05226">
    <property type="entry name" value="CHASE2"/>
    <property type="match status" value="1"/>
</dbReference>
<sequence length="804" mass="88805">MRWIAALLTTPIVAGVVIAIRFTGALQLLEWAIYDQYFQLRPVDPIDERILLVTIEESDISRLGQWPLSDATLAQLIQNLRQHQPAVIGLDLYRDLPVEPGHQDWVEVMTSTSNLIGVEKAIGRTVAPPAELESQGQVALTDLLVDADGKFRRGLLSHANADDELRLGLGAELAVRYLAMQGVPQEVVDADQKIYRLGQAILRPLRGNAGGYIRTNAGGYQILINFRGHANQFPQISVTEALNNRLEPDLVRDRIVLVGGMATSLNDLFYTPYSSRLINTPEATAGMVLHANLASTLVSAALDGRAVLRVWADPIEAVWILIWSGVGALGYQWLLESKRDSTRRFTRLAILITAVVLAGGVLSVSSYLTFLGGWWIPVVPPFLALIGSASAIAGYEILKLQHYRTELAQQNLKLEKDKIRAEAASQAKSQFLAKMSHEFRTPLNAILGFTQLMGQDPSLTTQQKKSLDIINLSGEHLLNLINDILEISKIEANRVVLHETNVDLYSLLDMLKAMLEPKAMAKGLKLYFERTPNVPQFVTADEGKLRQVLINLLDNSIKFTEAGTVILRLSGTMSKQSQLLLHFAVEDTGPGIAQEEVSTLFEIFTQGKVGRTFLDGVGLGLPISQQLVNLMGGEITISSVLDRGTIFKFDIPASLEPSFQHQPPPAYHVSSLAADQAPLRILIADDEPISRKLLNKLLTSLGFQIREATNGQEAVALWESWHPHFIWMDMQMPVMNGCEATRQIRQKSQEANISSPTIVALTASALAQDREKSLGAGCDDFVSKPFRRDELLDKLSQYLGVRYQ</sequence>
<dbReference type="CDD" id="cd17546">
    <property type="entry name" value="REC_hyHK_CKI1_RcsC-like"/>
    <property type="match status" value="1"/>
</dbReference>
<feature type="domain" description="Response regulatory" evidence="18">
    <location>
        <begin position="680"/>
        <end position="799"/>
    </location>
</feature>
<evidence type="ECO:0000256" key="3">
    <source>
        <dbReference type="ARBA" id="ARBA00006402"/>
    </source>
</evidence>
<evidence type="ECO:0000259" key="18">
    <source>
        <dbReference type="PROSITE" id="PS50110"/>
    </source>
</evidence>
<dbReference type="InterPro" id="IPR036890">
    <property type="entry name" value="HATPase_C_sf"/>
</dbReference>
<dbReference type="CDD" id="cd00082">
    <property type="entry name" value="HisKA"/>
    <property type="match status" value="1"/>
</dbReference>
<dbReference type="InterPro" id="IPR036097">
    <property type="entry name" value="HisK_dim/P_sf"/>
</dbReference>
<dbReference type="GO" id="GO:0016020">
    <property type="term" value="C:membrane"/>
    <property type="evidence" value="ECO:0007669"/>
    <property type="project" value="UniProtKB-SubCell"/>
</dbReference>
<keyword evidence="6" id="KW-0808">Transferase</keyword>
<dbReference type="GO" id="GO:0005524">
    <property type="term" value="F:ATP binding"/>
    <property type="evidence" value="ECO:0007669"/>
    <property type="project" value="UniProtKB-KW"/>
</dbReference>
<feature type="domain" description="Histidine kinase" evidence="17">
    <location>
        <begin position="434"/>
        <end position="655"/>
    </location>
</feature>
<dbReference type="CDD" id="cd16922">
    <property type="entry name" value="HATPase_EvgS-ArcB-TorS-like"/>
    <property type="match status" value="1"/>
</dbReference>
<dbReference type="Gene3D" id="3.40.50.2300">
    <property type="match status" value="1"/>
</dbReference>
<comment type="similarity">
    <text evidence="3">In the N-terminal section; belongs to the phytochrome family.</text>
</comment>
<evidence type="ECO:0000313" key="19">
    <source>
        <dbReference type="EMBL" id="NEZ67048.1"/>
    </source>
</evidence>
<evidence type="ECO:0000313" key="20">
    <source>
        <dbReference type="Proteomes" id="UP000473574"/>
    </source>
</evidence>
<evidence type="ECO:0000256" key="10">
    <source>
        <dbReference type="ARBA" id="ARBA00022840"/>
    </source>
</evidence>
<comment type="subcellular location">
    <subcellularLocation>
        <location evidence="2">Membrane</location>
    </subcellularLocation>
</comment>
<feature type="transmembrane region" description="Helical" evidence="16">
    <location>
        <begin position="317"/>
        <end position="335"/>
    </location>
</feature>
<dbReference type="SUPFAM" id="SSF52172">
    <property type="entry name" value="CheY-like"/>
    <property type="match status" value="1"/>
</dbReference>
<evidence type="ECO:0000256" key="6">
    <source>
        <dbReference type="ARBA" id="ARBA00022679"/>
    </source>
</evidence>
<feature type="transmembrane region" description="Helical" evidence="16">
    <location>
        <begin position="374"/>
        <end position="395"/>
    </location>
</feature>
<dbReference type="SUPFAM" id="SSF55874">
    <property type="entry name" value="ATPase domain of HSP90 chaperone/DNA topoisomerase II/histidine kinase"/>
    <property type="match status" value="1"/>
</dbReference>
<comment type="caution">
    <text evidence="19">The sequence shown here is derived from an EMBL/GenBank/DDBJ whole genome shotgun (WGS) entry which is preliminary data.</text>
</comment>
<dbReference type="EMBL" id="QZCE01000002">
    <property type="protein sequence ID" value="NEZ67048.1"/>
    <property type="molecule type" value="Genomic_DNA"/>
</dbReference>
<evidence type="ECO:0000256" key="12">
    <source>
        <dbReference type="ARBA" id="ARBA00023012"/>
    </source>
</evidence>
<dbReference type="Gene3D" id="1.10.287.130">
    <property type="match status" value="1"/>
</dbReference>
<dbReference type="Proteomes" id="UP000473574">
    <property type="component" value="Unassembled WGS sequence"/>
</dbReference>
<keyword evidence="12" id="KW-0902">Two-component regulatory system</keyword>
<evidence type="ECO:0000256" key="16">
    <source>
        <dbReference type="SAM" id="Phobius"/>
    </source>
</evidence>
<dbReference type="Pfam" id="PF02518">
    <property type="entry name" value="HATPase_c"/>
    <property type="match status" value="1"/>
</dbReference>
<dbReference type="Pfam" id="PF00072">
    <property type="entry name" value="Response_reg"/>
    <property type="match status" value="1"/>
</dbReference>
<dbReference type="SMART" id="SM00387">
    <property type="entry name" value="HATPase_c"/>
    <property type="match status" value="1"/>
</dbReference>
<dbReference type="Pfam" id="PF00512">
    <property type="entry name" value="HisKA"/>
    <property type="match status" value="1"/>
</dbReference>
<dbReference type="InterPro" id="IPR003661">
    <property type="entry name" value="HisK_dim/P_dom"/>
</dbReference>
<dbReference type="AlphaFoldDB" id="A0A6M0SEW6"/>
<dbReference type="InterPro" id="IPR011006">
    <property type="entry name" value="CheY-like_superfamily"/>
</dbReference>
<protein>
    <recommendedName>
        <fullName evidence="14">Circadian input-output histidine kinase CikA</fullName>
        <ecNumber evidence="4">2.7.13.3</ecNumber>
    </recommendedName>
</protein>
<keyword evidence="10" id="KW-0067">ATP-binding</keyword>
<evidence type="ECO:0000256" key="7">
    <source>
        <dbReference type="ARBA" id="ARBA00022692"/>
    </source>
</evidence>
<dbReference type="InterPro" id="IPR004358">
    <property type="entry name" value="Sig_transdc_His_kin-like_C"/>
</dbReference>
<feature type="transmembrane region" description="Helical" evidence="16">
    <location>
        <begin position="347"/>
        <end position="368"/>
    </location>
</feature>
<reference evidence="19 20" key="1">
    <citation type="journal article" date="2020" name="Microb. Ecol.">
        <title>Ecogenomics of the Marine Benthic Filamentous Cyanobacterium Adonisia.</title>
        <authorList>
            <person name="Walter J.M."/>
            <person name="Coutinho F.H."/>
            <person name="Leomil L."/>
            <person name="Hargreaves P.I."/>
            <person name="Campeao M.E."/>
            <person name="Vieira V.V."/>
            <person name="Silva B.S."/>
            <person name="Fistarol G.O."/>
            <person name="Salomon P.S."/>
            <person name="Sawabe T."/>
            <person name="Mino S."/>
            <person name="Hosokawa M."/>
            <person name="Miyashita H."/>
            <person name="Maruyama F."/>
            <person name="van Verk M.C."/>
            <person name="Dutilh B.E."/>
            <person name="Thompson C.C."/>
            <person name="Thompson F.L."/>
        </authorList>
    </citation>
    <scope>NUCLEOTIDE SEQUENCE [LARGE SCALE GENOMIC DNA]</scope>
    <source>
        <strain evidence="19 20">CCMR0082</strain>
    </source>
</reference>
<evidence type="ECO:0000256" key="15">
    <source>
        <dbReference type="PROSITE-ProRule" id="PRU00169"/>
    </source>
</evidence>
<evidence type="ECO:0000256" key="1">
    <source>
        <dbReference type="ARBA" id="ARBA00000085"/>
    </source>
</evidence>
<keyword evidence="5 15" id="KW-0597">Phosphoprotein</keyword>
<dbReference type="PIRSF" id="PIRSF037347">
    <property type="entry name" value="STHK_CHASE2_PAS_prd"/>
    <property type="match status" value="1"/>
</dbReference>
<keyword evidence="11 16" id="KW-1133">Transmembrane helix</keyword>
<dbReference type="SMART" id="SM00388">
    <property type="entry name" value="HisKA"/>
    <property type="match status" value="1"/>
</dbReference>
<proteinExistence type="inferred from homology"/>
<evidence type="ECO:0000256" key="5">
    <source>
        <dbReference type="ARBA" id="ARBA00022553"/>
    </source>
</evidence>
<dbReference type="SMART" id="SM01080">
    <property type="entry name" value="CHASE2"/>
    <property type="match status" value="1"/>
</dbReference>
<evidence type="ECO:0000256" key="8">
    <source>
        <dbReference type="ARBA" id="ARBA00022741"/>
    </source>
</evidence>
<keyword evidence="7 16" id="KW-0812">Transmembrane</keyword>
<organism evidence="19 20">
    <name type="scientific">Adonisia turfae CCMR0082</name>
    <dbReference type="NCBI Taxonomy" id="2304604"/>
    <lineage>
        <taxon>Bacteria</taxon>
        <taxon>Bacillati</taxon>
        <taxon>Cyanobacteriota</taxon>
        <taxon>Adonisia</taxon>
        <taxon>Adonisia turfae</taxon>
    </lineage>
</organism>
<evidence type="ECO:0000256" key="4">
    <source>
        <dbReference type="ARBA" id="ARBA00012438"/>
    </source>
</evidence>
<evidence type="ECO:0000256" key="14">
    <source>
        <dbReference type="ARBA" id="ARBA00074306"/>
    </source>
</evidence>
<dbReference type="PANTHER" id="PTHR45339:SF1">
    <property type="entry name" value="HYBRID SIGNAL TRANSDUCTION HISTIDINE KINASE J"/>
    <property type="match status" value="1"/>
</dbReference>
<dbReference type="InterPro" id="IPR005467">
    <property type="entry name" value="His_kinase_dom"/>
</dbReference>
<dbReference type="EC" id="2.7.13.3" evidence="4"/>
<dbReference type="FunFam" id="3.30.565.10:FF:000010">
    <property type="entry name" value="Sensor histidine kinase RcsC"/>
    <property type="match status" value="1"/>
</dbReference>